<dbReference type="RefSeq" id="WP_080855155.1">
    <property type="nucleotide sequence ID" value="NZ_LT009777.1"/>
</dbReference>
<dbReference type="InterPro" id="IPR008927">
    <property type="entry name" value="6-PGluconate_DH-like_C_sf"/>
</dbReference>
<feature type="active site" evidence="3">
    <location>
        <position position="173"/>
    </location>
</feature>
<accession>A0A1S7U8Y2</accession>
<reference evidence="6" key="1">
    <citation type="submission" date="2016-01" db="EMBL/GenBank/DDBJ databases">
        <authorList>
            <person name="Regsiter A."/>
            <person name="william w."/>
        </authorList>
    </citation>
    <scope>NUCLEOTIDE SEQUENCE</scope>
    <source>
        <strain evidence="6">NCPPB 1641</strain>
    </source>
</reference>
<dbReference type="PIRSF" id="PIRSF000103">
    <property type="entry name" value="HIBADH"/>
    <property type="match status" value="1"/>
</dbReference>
<feature type="domain" description="6-phosphogluconate dehydrogenase NADP-binding" evidence="4">
    <location>
        <begin position="4"/>
        <end position="164"/>
    </location>
</feature>
<feature type="domain" description="3-hydroxyisobutyrate dehydrogenase-like NAD-binding" evidence="5">
    <location>
        <begin position="167"/>
        <end position="274"/>
    </location>
</feature>
<gene>
    <name evidence="6" type="ORF">AGR7A_pAt20209</name>
</gene>
<keyword evidence="2" id="KW-0520">NAD</keyword>
<dbReference type="Pfam" id="PF03446">
    <property type="entry name" value="NAD_binding_2"/>
    <property type="match status" value="1"/>
</dbReference>
<dbReference type="SUPFAM" id="SSF51735">
    <property type="entry name" value="NAD(P)-binding Rossmann-fold domains"/>
    <property type="match status" value="1"/>
</dbReference>
<dbReference type="GO" id="GO:0051287">
    <property type="term" value="F:NAD binding"/>
    <property type="evidence" value="ECO:0007669"/>
    <property type="project" value="InterPro"/>
</dbReference>
<name>A0A1S7U8Y2_9HYPH</name>
<evidence type="ECO:0000256" key="2">
    <source>
        <dbReference type="ARBA" id="ARBA00023027"/>
    </source>
</evidence>
<dbReference type="InterPro" id="IPR029154">
    <property type="entry name" value="HIBADH-like_NADP-bd"/>
</dbReference>
<comment type="caution">
    <text evidence="6">The sequence shown here is derived from an EMBL/GenBank/DDBJ whole genome shotgun (WGS) entry which is preliminary data.</text>
</comment>
<sequence length="295" mass="31288">MKKKVAFIGAGMMGAPMARRVLAAGHDVIICDRAQSVLDAFASSGALVTTNASDCSTADIILILVANDKQIMDVVGGPSGILTNLKEGDQPVICVMSTTHPDTVHRIHEQARPLGAAVIDAPISGGIVRAENGTLTIMMAGDETVVKSVEPIMKTMGRNLVYCGKLGSAEAVKVSNNMLCIAIQYLTAETIKLASQYGISFEALAPIMNESTGRSFLTVDADEARRQYYAWASTAEAYAATHNILNKDLHLASRMAKDNDLQLPLLEAISAYVDSEGAAARPRWLEAAGQPQAKA</sequence>
<evidence type="ECO:0000259" key="4">
    <source>
        <dbReference type="Pfam" id="PF03446"/>
    </source>
</evidence>
<evidence type="ECO:0000259" key="5">
    <source>
        <dbReference type="Pfam" id="PF14833"/>
    </source>
</evidence>
<dbReference type="GO" id="GO:0016616">
    <property type="term" value="F:oxidoreductase activity, acting on the CH-OH group of donors, NAD or NADP as acceptor"/>
    <property type="evidence" value="ECO:0007669"/>
    <property type="project" value="TreeGrafter"/>
</dbReference>
<dbReference type="InterPro" id="IPR015815">
    <property type="entry name" value="HIBADH-related"/>
</dbReference>
<protein>
    <recommendedName>
        <fullName evidence="8">3-hydroxyisobutyrate dehydrogenase</fullName>
    </recommendedName>
</protein>
<dbReference type="InterPro" id="IPR036291">
    <property type="entry name" value="NAD(P)-bd_dom_sf"/>
</dbReference>
<evidence type="ECO:0000313" key="6">
    <source>
        <dbReference type="EMBL" id="CVI63384.1"/>
    </source>
</evidence>
<proteinExistence type="predicted"/>
<dbReference type="Gene3D" id="1.10.1040.10">
    <property type="entry name" value="N-(1-d-carboxylethyl)-l-norvaline Dehydrogenase, domain 2"/>
    <property type="match status" value="1"/>
</dbReference>
<evidence type="ECO:0000256" key="3">
    <source>
        <dbReference type="PIRSR" id="PIRSR000103-1"/>
    </source>
</evidence>
<organism evidence="6 7">
    <name type="scientific">Agrobacterium deltaense NCPPB 1641</name>
    <dbReference type="NCBI Taxonomy" id="1183425"/>
    <lineage>
        <taxon>Bacteria</taxon>
        <taxon>Pseudomonadati</taxon>
        <taxon>Pseudomonadota</taxon>
        <taxon>Alphaproteobacteria</taxon>
        <taxon>Hyphomicrobiales</taxon>
        <taxon>Rhizobiaceae</taxon>
        <taxon>Rhizobium/Agrobacterium group</taxon>
        <taxon>Agrobacterium</taxon>
    </lineage>
</organism>
<dbReference type="Proteomes" id="UP000192140">
    <property type="component" value="Unassembled WGS sequence"/>
</dbReference>
<evidence type="ECO:0000256" key="1">
    <source>
        <dbReference type="ARBA" id="ARBA00023002"/>
    </source>
</evidence>
<dbReference type="Gene3D" id="3.40.50.720">
    <property type="entry name" value="NAD(P)-binding Rossmann-like Domain"/>
    <property type="match status" value="1"/>
</dbReference>
<dbReference type="EMBL" id="FCNP01000049">
    <property type="protein sequence ID" value="CVI63384.1"/>
    <property type="molecule type" value="Genomic_DNA"/>
</dbReference>
<dbReference type="InterPro" id="IPR006115">
    <property type="entry name" value="6PGDH_NADP-bd"/>
</dbReference>
<dbReference type="PANTHER" id="PTHR22981">
    <property type="entry name" value="3-HYDROXYISOBUTYRATE DEHYDROGENASE-RELATED"/>
    <property type="match status" value="1"/>
</dbReference>
<dbReference type="InterPro" id="IPR013328">
    <property type="entry name" value="6PGD_dom2"/>
</dbReference>
<dbReference type="PANTHER" id="PTHR22981:SF7">
    <property type="entry name" value="3-HYDROXYISOBUTYRATE DEHYDROGENASE, MITOCHONDRIAL"/>
    <property type="match status" value="1"/>
</dbReference>
<dbReference type="AlphaFoldDB" id="A0A1S7U8Y2"/>
<keyword evidence="1" id="KW-0560">Oxidoreductase</keyword>
<dbReference type="SUPFAM" id="SSF48179">
    <property type="entry name" value="6-phosphogluconate dehydrogenase C-terminal domain-like"/>
    <property type="match status" value="1"/>
</dbReference>
<dbReference type="GO" id="GO:0050661">
    <property type="term" value="F:NADP binding"/>
    <property type="evidence" value="ECO:0007669"/>
    <property type="project" value="InterPro"/>
</dbReference>
<dbReference type="Pfam" id="PF14833">
    <property type="entry name" value="NAD_binding_11"/>
    <property type="match status" value="1"/>
</dbReference>
<evidence type="ECO:0008006" key="8">
    <source>
        <dbReference type="Google" id="ProtNLM"/>
    </source>
</evidence>
<evidence type="ECO:0000313" key="7">
    <source>
        <dbReference type="Proteomes" id="UP000192140"/>
    </source>
</evidence>
<keyword evidence="7" id="KW-1185">Reference proteome</keyword>